<gene>
    <name evidence="1" type="ORF">ERS852551_03001</name>
</gene>
<dbReference type="RefSeq" id="WP_024731308.1">
    <property type="nucleotide sequence ID" value="NZ_CABIWA010000015.1"/>
</dbReference>
<dbReference type="AlphaFoldDB" id="A0A174TGK0"/>
<dbReference type="EMBL" id="CZBE01000024">
    <property type="protein sequence ID" value="CUQ07267.1"/>
    <property type="molecule type" value="Genomic_DNA"/>
</dbReference>
<proteinExistence type="predicted"/>
<evidence type="ECO:0000313" key="1">
    <source>
        <dbReference type="EMBL" id="CUQ07267.1"/>
    </source>
</evidence>
<dbReference type="OrthoDB" id="2847528at2"/>
<organism evidence="1 2">
    <name type="scientific">Anaerotruncus colihominis</name>
    <dbReference type="NCBI Taxonomy" id="169435"/>
    <lineage>
        <taxon>Bacteria</taxon>
        <taxon>Bacillati</taxon>
        <taxon>Bacillota</taxon>
        <taxon>Clostridia</taxon>
        <taxon>Eubacteriales</taxon>
        <taxon>Oscillospiraceae</taxon>
        <taxon>Anaerotruncus</taxon>
    </lineage>
</organism>
<name>A0A174TGK0_9FIRM</name>
<protein>
    <submittedName>
        <fullName evidence="1">Uncharacterized protein</fullName>
    </submittedName>
</protein>
<dbReference type="Proteomes" id="UP000095765">
    <property type="component" value="Unassembled WGS sequence"/>
</dbReference>
<evidence type="ECO:0000313" key="2">
    <source>
        <dbReference type="Proteomes" id="UP000095765"/>
    </source>
</evidence>
<accession>A0A174TGK0</accession>
<sequence>MNELDTMKRAKMYLDKLSRGIDPISGSALPLDGVLSNVRLSRCFAYVSGILEQVIENGGTVGRRKAPRKPPFSITPEQKTRVRVLDEPIPLTGFVKQINNVTVLTSDTQLTFAKVADGLEEMGFLEKPEASRTRVPTQAGVQLGISREERKNERGDTYLVNLFNRAAQQFVLDNLEDILEAAAQKKAAEKE</sequence>
<reference evidence="1 2" key="1">
    <citation type="submission" date="2015-09" db="EMBL/GenBank/DDBJ databases">
        <authorList>
            <consortium name="Pathogen Informatics"/>
        </authorList>
    </citation>
    <scope>NUCLEOTIDE SEQUENCE [LARGE SCALE GENOMIC DNA]</scope>
    <source>
        <strain evidence="1 2">2789STDY5834939</strain>
    </source>
</reference>
<dbReference type="GeneID" id="72463619"/>